<dbReference type="SMART" id="SM00490">
    <property type="entry name" value="HELICc"/>
    <property type="match status" value="1"/>
</dbReference>
<evidence type="ECO:0000256" key="13">
    <source>
        <dbReference type="PROSITE-ProRule" id="PRU00047"/>
    </source>
</evidence>
<evidence type="ECO:0000256" key="4">
    <source>
        <dbReference type="ARBA" id="ARBA00022801"/>
    </source>
</evidence>
<dbReference type="Pfam" id="PF00270">
    <property type="entry name" value="DEAD"/>
    <property type="match status" value="1"/>
</dbReference>
<dbReference type="GO" id="GO:0003677">
    <property type="term" value="F:DNA binding"/>
    <property type="evidence" value="ECO:0007669"/>
    <property type="project" value="UniProtKB-KW"/>
</dbReference>
<dbReference type="Gene3D" id="1.10.10.1460">
    <property type="match status" value="1"/>
</dbReference>
<sequence length="1422" mass="158292">MDTKTKLKYEKAKYTVKKWEKEFRSLTSTTPAKADIKNAPSKIRDAYRTYWKLKTSVLESTLSDILIDENAKDCFNSSNETTDSSFTKPADVTISEDSVCFQPLCETTLTQSFSTESQSHSQLLDSFGVESPNCSIQSESHSEPLNFKNVIHQDGQLGDKTKPEIVGKENVDKNSRVWGEHLNNDKVPPPPPPSQRKLETKSLSMQYAQKLFNPSKFKNFNKKNPRKPRVFQKAKTSDSLPLVEKPKFDIPKFEFFSSQEGCPEPVLVQSSSSFPPPEPSFPKVEEFSIKDDASFTLLNDKLKIVSKVNSSTSNAVSLLQKTFNDDHSKSASFTREVDSAWLNRIQQSGDPRKTESMSQDSGLELSQGLSASQPDSGSDSDDLIYDSDSESQTASRSGLPLTKFSSSQLGSTSFNSNSLSCSLPLTNSKKSQSPESTQLDYSTMKSKIVGVPSTSATITTSEQSRCAPTQKQPFCSKSSNEAKELDSGVGSKRQLNHVELPPAKKIKTDLEEIIPTGTLPEIAAMSKKRAVTRKKPTQIHPDDDKKRALLEKKLQSGKANENFVSINIQKKVFVRGKKTGTFSKYKKQKWRQLKQENGTYNGPRGVLKCFKCGDVGHFSKACPSDKGLLPLEDYVSDDESAFPTLEQAAEAAKEAGETVHSKRKFTRAVVSSQQIEPAPVALEVDSIGLLGSTILPPYSLNEDGSVKDTPKEVFDCLRREFGHEEFLEGQELAMMRILSGKSTLVTLSTGSGKSLCYQLPAAIYSAYNPGCITLVISPLVSLMDDQVDGAGGWEKSACYHTYMTQKKRDKILEQLKARELSVLLLSPETLVSLEAGAGKQLLSVLPPIAFACVDEAHCLHQWCHNFRPSYLTVTQVLRERFGVQTLLGLTATASSGTIDSLMGHLGIDPKDKESLIKDTPLPDNLTLSVSVTHNDVEKQDALIGLLTTGCFADCSSIIIYCTRRETCDKVAGFLRTSLQIENGNNKKGRLSLHAEVYHAGLTGGRRNQVQKSFMTGKLRIVVATVAFGMGINKPDIRGVIHYSLPSTFENYVQEVGRAGRDRQLARCHLFLDSRNEDLGELRRHIYCDTIDRFVIRKLLQLVFIRCNCDPGGDCPKHEVAFPIDTTVATLDLPQQNVSTLLAYLELNERKWIKTLPLAYTKCKVSSYRGPNHLKSVCKSCPPLALVFADHQGNSKKSVTSLEFDIFELSRKINWDSGVLKKTLKNLEWTTENDKPAKSGMMVEFMSLGFRVLAPGNLPDEELDHALDVLNNCVQDHEKSKLKGLQAFYGALSNVSYSKIADCEDGEEMSRRSERLKDEIRRYFNDQTSVDAIQIKPVEVTNESSVTDDIRQLIVSSRGDHVLTGRTIARILHGIGSPNFPPLTWARTRFWRLHMNQDFNALCRLATQQLLLFRNHSFYLQYS</sequence>
<keyword evidence="13" id="KW-0862">Zinc</keyword>
<dbReference type="InterPro" id="IPR001650">
    <property type="entry name" value="Helicase_C-like"/>
</dbReference>
<dbReference type="GO" id="GO:0005634">
    <property type="term" value="C:nucleus"/>
    <property type="evidence" value="ECO:0007669"/>
    <property type="project" value="UniProtKB-SubCell"/>
</dbReference>
<dbReference type="EC" id="5.6.2.4" evidence="11"/>
<name>A0A8S9WZQ0_APOLU</name>
<evidence type="ECO:0000256" key="5">
    <source>
        <dbReference type="ARBA" id="ARBA00022806"/>
    </source>
</evidence>
<dbReference type="Pfam" id="PF00098">
    <property type="entry name" value="zf-CCHC"/>
    <property type="match status" value="1"/>
</dbReference>
<dbReference type="EMBL" id="WIXP02000012">
    <property type="protein sequence ID" value="KAF6201598.1"/>
    <property type="molecule type" value="Genomic_DNA"/>
</dbReference>
<dbReference type="GO" id="GO:0016787">
    <property type="term" value="F:hydrolase activity"/>
    <property type="evidence" value="ECO:0007669"/>
    <property type="project" value="UniProtKB-KW"/>
</dbReference>
<dbReference type="GO" id="GO:0000724">
    <property type="term" value="P:double-strand break repair via homologous recombination"/>
    <property type="evidence" value="ECO:0007669"/>
    <property type="project" value="TreeGrafter"/>
</dbReference>
<dbReference type="SUPFAM" id="SSF52540">
    <property type="entry name" value="P-loop containing nucleoside triphosphate hydrolases"/>
    <property type="match status" value="1"/>
</dbReference>
<dbReference type="InterPro" id="IPR001878">
    <property type="entry name" value="Znf_CCHC"/>
</dbReference>
<keyword evidence="19" id="KW-1185">Reference proteome</keyword>
<dbReference type="SUPFAM" id="SSF57756">
    <property type="entry name" value="Retrovirus zinc finger-like domains"/>
    <property type="match status" value="1"/>
</dbReference>
<dbReference type="GO" id="GO:0009378">
    <property type="term" value="F:four-way junction helicase activity"/>
    <property type="evidence" value="ECO:0007669"/>
    <property type="project" value="TreeGrafter"/>
</dbReference>
<dbReference type="Pfam" id="PF00271">
    <property type="entry name" value="Helicase_C"/>
    <property type="match status" value="1"/>
</dbReference>
<keyword evidence="3" id="KW-0547">Nucleotide-binding</keyword>
<feature type="compositionally biased region" description="Polar residues" evidence="14">
    <location>
        <begin position="429"/>
        <end position="444"/>
    </location>
</feature>
<dbReference type="InterPro" id="IPR011545">
    <property type="entry name" value="DEAD/DEAH_box_helicase_dom"/>
</dbReference>
<evidence type="ECO:0000256" key="2">
    <source>
        <dbReference type="ARBA" id="ARBA00005446"/>
    </source>
</evidence>
<dbReference type="PANTHER" id="PTHR13710">
    <property type="entry name" value="DNA HELICASE RECQ FAMILY MEMBER"/>
    <property type="match status" value="1"/>
</dbReference>
<dbReference type="InterPro" id="IPR014001">
    <property type="entry name" value="Helicase_ATP-bd"/>
</dbReference>
<evidence type="ECO:0000256" key="6">
    <source>
        <dbReference type="ARBA" id="ARBA00022840"/>
    </source>
</evidence>
<reference evidence="18" key="1">
    <citation type="journal article" date="2021" name="Mol. Ecol. Resour.">
        <title>Apolygus lucorum genome provides insights into omnivorousness and mesophyll feeding.</title>
        <authorList>
            <person name="Liu Y."/>
            <person name="Liu H."/>
            <person name="Wang H."/>
            <person name="Huang T."/>
            <person name="Liu B."/>
            <person name="Yang B."/>
            <person name="Yin L."/>
            <person name="Li B."/>
            <person name="Zhang Y."/>
            <person name="Zhang S."/>
            <person name="Jiang F."/>
            <person name="Zhang X."/>
            <person name="Ren Y."/>
            <person name="Wang B."/>
            <person name="Wang S."/>
            <person name="Lu Y."/>
            <person name="Wu K."/>
            <person name="Fan W."/>
            <person name="Wang G."/>
        </authorList>
    </citation>
    <scope>NUCLEOTIDE SEQUENCE</scope>
    <source>
        <strain evidence="18">12Hb</strain>
    </source>
</reference>
<dbReference type="Gene3D" id="3.40.50.300">
    <property type="entry name" value="P-loop containing nucleotide triphosphate hydrolases"/>
    <property type="match status" value="2"/>
</dbReference>
<dbReference type="GO" id="GO:0008270">
    <property type="term" value="F:zinc ion binding"/>
    <property type="evidence" value="ECO:0007669"/>
    <property type="project" value="UniProtKB-KW"/>
</dbReference>
<protein>
    <recommendedName>
        <fullName evidence="11">DNA 3'-5' helicase</fullName>
        <ecNumber evidence="11">5.6.2.4</ecNumber>
    </recommendedName>
</protein>
<keyword evidence="6" id="KW-0067">ATP-binding</keyword>
<evidence type="ECO:0000259" key="17">
    <source>
        <dbReference type="PROSITE" id="PS51194"/>
    </source>
</evidence>
<feature type="domain" description="CCHC-type" evidence="15">
    <location>
        <begin position="608"/>
        <end position="624"/>
    </location>
</feature>
<comment type="subcellular location">
    <subcellularLocation>
        <location evidence="1">Nucleus</location>
    </subcellularLocation>
</comment>
<dbReference type="InterPro" id="IPR036875">
    <property type="entry name" value="Znf_CCHC_sf"/>
</dbReference>
<gene>
    <name evidence="18" type="ORF">GE061_003990</name>
</gene>
<keyword evidence="9" id="KW-0539">Nucleus</keyword>
<evidence type="ECO:0000259" key="16">
    <source>
        <dbReference type="PROSITE" id="PS51192"/>
    </source>
</evidence>
<dbReference type="InterPro" id="IPR004589">
    <property type="entry name" value="DNA_helicase_ATP-dep_RecQ"/>
</dbReference>
<organism evidence="18 19">
    <name type="scientific">Apolygus lucorum</name>
    <name type="common">Small green plant bug</name>
    <name type="synonym">Lygocoris lucorum</name>
    <dbReference type="NCBI Taxonomy" id="248454"/>
    <lineage>
        <taxon>Eukaryota</taxon>
        <taxon>Metazoa</taxon>
        <taxon>Ecdysozoa</taxon>
        <taxon>Arthropoda</taxon>
        <taxon>Hexapoda</taxon>
        <taxon>Insecta</taxon>
        <taxon>Pterygota</taxon>
        <taxon>Neoptera</taxon>
        <taxon>Paraneoptera</taxon>
        <taxon>Hemiptera</taxon>
        <taxon>Heteroptera</taxon>
        <taxon>Panheteroptera</taxon>
        <taxon>Cimicomorpha</taxon>
        <taxon>Miridae</taxon>
        <taxon>Mirini</taxon>
        <taxon>Apolygus</taxon>
    </lineage>
</organism>
<dbReference type="CDD" id="cd18018">
    <property type="entry name" value="DEXHc_RecQ4-like"/>
    <property type="match status" value="1"/>
</dbReference>
<dbReference type="FunFam" id="3.40.50.300:FF:000772">
    <property type="entry name" value="ATP-dependent DNA helicase Q4"/>
    <property type="match status" value="1"/>
</dbReference>
<evidence type="ECO:0000256" key="3">
    <source>
        <dbReference type="ARBA" id="ARBA00022741"/>
    </source>
</evidence>
<comment type="similarity">
    <text evidence="2">Belongs to the helicase family. RecQ subfamily.</text>
</comment>
<dbReference type="PANTHER" id="PTHR13710:SF108">
    <property type="entry name" value="ATP-DEPENDENT DNA HELICASE Q4"/>
    <property type="match status" value="1"/>
</dbReference>
<feature type="domain" description="Helicase ATP-binding" evidence="16">
    <location>
        <begin position="734"/>
        <end position="911"/>
    </location>
</feature>
<evidence type="ECO:0000256" key="10">
    <source>
        <dbReference type="ARBA" id="ARBA00034617"/>
    </source>
</evidence>
<keyword evidence="4" id="KW-0378">Hydrolase</keyword>
<dbReference type="GO" id="GO:0043138">
    <property type="term" value="F:3'-5' DNA helicase activity"/>
    <property type="evidence" value="ECO:0007669"/>
    <property type="project" value="UniProtKB-EC"/>
</dbReference>
<accession>A0A8S9WZQ0</accession>
<keyword evidence="13" id="KW-0863">Zinc-finger</keyword>
<keyword evidence="8" id="KW-0413">Isomerase</keyword>
<dbReference type="PROSITE" id="PS51192">
    <property type="entry name" value="HELICASE_ATP_BIND_1"/>
    <property type="match status" value="1"/>
</dbReference>
<evidence type="ECO:0000259" key="15">
    <source>
        <dbReference type="PROSITE" id="PS50158"/>
    </source>
</evidence>
<feature type="region of interest" description="Disordered" evidence="14">
    <location>
        <begin position="425"/>
        <end position="444"/>
    </location>
</feature>
<dbReference type="OrthoDB" id="18781at2759"/>
<evidence type="ECO:0000256" key="9">
    <source>
        <dbReference type="ARBA" id="ARBA00023242"/>
    </source>
</evidence>
<feature type="region of interest" description="Disordered" evidence="14">
    <location>
        <begin position="454"/>
        <end position="494"/>
    </location>
</feature>
<evidence type="ECO:0000256" key="14">
    <source>
        <dbReference type="SAM" id="MobiDB-lite"/>
    </source>
</evidence>
<dbReference type="SMART" id="SM00487">
    <property type="entry name" value="DEXDc"/>
    <property type="match status" value="1"/>
</dbReference>
<evidence type="ECO:0000313" key="19">
    <source>
        <dbReference type="Proteomes" id="UP000466442"/>
    </source>
</evidence>
<evidence type="ECO:0000256" key="12">
    <source>
        <dbReference type="ARBA" id="ARBA00049360"/>
    </source>
</evidence>
<keyword evidence="7" id="KW-0238">DNA-binding</keyword>
<evidence type="ECO:0000313" key="18">
    <source>
        <dbReference type="EMBL" id="KAF6201598.1"/>
    </source>
</evidence>
<feature type="compositionally biased region" description="Acidic residues" evidence="14">
    <location>
        <begin position="378"/>
        <end position="389"/>
    </location>
</feature>
<dbReference type="SMART" id="SM00343">
    <property type="entry name" value="ZnF_C2HC"/>
    <property type="match status" value="1"/>
</dbReference>
<keyword evidence="13" id="KW-0479">Metal-binding</keyword>
<proteinExistence type="inferred from homology"/>
<dbReference type="Proteomes" id="UP000466442">
    <property type="component" value="Linkage Group LG12"/>
</dbReference>
<keyword evidence="5" id="KW-0347">Helicase</keyword>
<feature type="compositionally biased region" description="Basic and acidic residues" evidence="14">
    <location>
        <begin position="173"/>
        <end position="184"/>
    </location>
</feature>
<dbReference type="InterPro" id="IPR027417">
    <property type="entry name" value="P-loop_NTPase"/>
</dbReference>
<dbReference type="GO" id="GO:0005737">
    <property type="term" value="C:cytoplasm"/>
    <property type="evidence" value="ECO:0007669"/>
    <property type="project" value="TreeGrafter"/>
</dbReference>
<evidence type="ECO:0000256" key="7">
    <source>
        <dbReference type="ARBA" id="ARBA00023125"/>
    </source>
</evidence>
<comment type="caution">
    <text evidence="18">The sequence shown here is derived from an EMBL/GenBank/DDBJ whole genome shotgun (WGS) entry which is preliminary data.</text>
</comment>
<evidence type="ECO:0000256" key="1">
    <source>
        <dbReference type="ARBA" id="ARBA00004123"/>
    </source>
</evidence>
<evidence type="ECO:0000256" key="8">
    <source>
        <dbReference type="ARBA" id="ARBA00023235"/>
    </source>
</evidence>
<comment type="catalytic activity">
    <reaction evidence="12">
        <text>ATP + H2O = ADP + phosphate + H(+)</text>
        <dbReference type="Rhea" id="RHEA:13065"/>
        <dbReference type="ChEBI" id="CHEBI:15377"/>
        <dbReference type="ChEBI" id="CHEBI:15378"/>
        <dbReference type="ChEBI" id="CHEBI:30616"/>
        <dbReference type="ChEBI" id="CHEBI:43474"/>
        <dbReference type="ChEBI" id="CHEBI:456216"/>
    </reaction>
</comment>
<feature type="compositionally biased region" description="Polar residues" evidence="14">
    <location>
        <begin position="454"/>
        <end position="479"/>
    </location>
</feature>
<evidence type="ECO:0000256" key="11">
    <source>
        <dbReference type="ARBA" id="ARBA00034808"/>
    </source>
</evidence>
<dbReference type="GO" id="GO:0005694">
    <property type="term" value="C:chromosome"/>
    <property type="evidence" value="ECO:0007669"/>
    <property type="project" value="TreeGrafter"/>
</dbReference>
<dbReference type="PROSITE" id="PS50158">
    <property type="entry name" value="ZF_CCHC"/>
    <property type="match status" value="1"/>
</dbReference>
<dbReference type="PROSITE" id="PS51194">
    <property type="entry name" value="HELICASE_CTER"/>
    <property type="match status" value="1"/>
</dbReference>
<feature type="region of interest" description="Disordered" evidence="14">
    <location>
        <begin position="342"/>
        <end position="401"/>
    </location>
</feature>
<dbReference type="NCBIfam" id="TIGR00614">
    <property type="entry name" value="recQ_fam"/>
    <property type="match status" value="1"/>
</dbReference>
<feature type="domain" description="Helicase C-terminal" evidence="17">
    <location>
        <begin position="946"/>
        <end position="1105"/>
    </location>
</feature>
<feature type="region of interest" description="Disordered" evidence="14">
    <location>
        <begin position="173"/>
        <end position="198"/>
    </location>
</feature>
<dbReference type="GO" id="GO:0005524">
    <property type="term" value="F:ATP binding"/>
    <property type="evidence" value="ECO:0007669"/>
    <property type="project" value="UniProtKB-KW"/>
</dbReference>
<comment type="catalytic activity">
    <reaction evidence="10">
        <text>Couples ATP hydrolysis with the unwinding of duplex DNA by translocating in the 3'-5' direction.</text>
        <dbReference type="EC" id="5.6.2.4"/>
    </reaction>
</comment>